<organism evidence="2 3">
    <name type="scientific">Faecalibacterium prausnitzii</name>
    <dbReference type="NCBI Taxonomy" id="853"/>
    <lineage>
        <taxon>Bacteria</taxon>
        <taxon>Bacillati</taxon>
        <taxon>Bacillota</taxon>
        <taxon>Clostridia</taxon>
        <taxon>Eubacteriales</taxon>
        <taxon>Oscillospiraceae</taxon>
        <taxon>Faecalibacterium</taxon>
    </lineage>
</organism>
<feature type="transmembrane region" description="Helical" evidence="1">
    <location>
        <begin position="21"/>
        <end position="44"/>
    </location>
</feature>
<sequence>MMRHRFRYGPFVFRDPLLLCGTLYVLLYFDASGFLRLGLLAAFLHEWGHIGVYLALFGQFPVIEVTLTGFCMRTRGRDMTLWQTALLAAAGPAANLVLAGLWMLRLEQRATIRASAFLAANLLTGAFNLLPIPPLDGAQLAACGWLLLQNNDCISRQNRVQ</sequence>
<evidence type="ECO:0000256" key="1">
    <source>
        <dbReference type="SAM" id="Phobius"/>
    </source>
</evidence>
<dbReference type="EMBL" id="QVEZ01000002">
    <property type="protein sequence ID" value="RGC06537.1"/>
    <property type="molecule type" value="Genomic_DNA"/>
</dbReference>
<gene>
    <name evidence="2" type="ORF">DW905_04525</name>
</gene>
<keyword evidence="1" id="KW-0812">Transmembrane</keyword>
<keyword evidence="1" id="KW-0472">Membrane</keyword>
<dbReference type="Proteomes" id="UP000261079">
    <property type="component" value="Unassembled WGS sequence"/>
</dbReference>
<dbReference type="AlphaFoldDB" id="A0A3E2V7K6"/>
<comment type="caution">
    <text evidence="2">The sequence shown here is derived from an EMBL/GenBank/DDBJ whole genome shotgun (WGS) entry which is preliminary data.</text>
</comment>
<evidence type="ECO:0000313" key="3">
    <source>
        <dbReference type="Proteomes" id="UP000261079"/>
    </source>
</evidence>
<name>A0A3E2V7K6_9FIRM</name>
<feature type="transmembrane region" description="Helical" evidence="1">
    <location>
        <begin position="84"/>
        <end position="104"/>
    </location>
</feature>
<keyword evidence="1" id="KW-1133">Transmembrane helix</keyword>
<evidence type="ECO:0000313" key="2">
    <source>
        <dbReference type="EMBL" id="RGC06537.1"/>
    </source>
</evidence>
<feature type="transmembrane region" description="Helical" evidence="1">
    <location>
        <begin position="50"/>
        <end position="72"/>
    </location>
</feature>
<accession>A0A3E2V7K6</accession>
<protein>
    <submittedName>
        <fullName evidence="2">Peptidase</fullName>
    </submittedName>
</protein>
<proteinExistence type="predicted"/>
<reference evidence="2 3" key="1">
    <citation type="submission" date="2018-08" db="EMBL/GenBank/DDBJ databases">
        <title>A genome reference for cultivated species of the human gut microbiota.</title>
        <authorList>
            <person name="Zou Y."/>
            <person name="Xue W."/>
            <person name="Luo G."/>
        </authorList>
    </citation>
    <scope>NUCLEOTIDE SEQUENCE [LARGE SCALE GENOMIC DNA]</scope>
    <source>
        <strain evidence="2 3">AM42-11AC</strain>
    </source>
</reference>